<feature type="domain" description="DH" evidence="3">
    <location>
        <begin position="3"/>
        <end position="191"/>
    </location>
</feature>
<dbReference type="GO" id="GO:0030036">
    <property type="term" value="P:actin cytoskeleton organization"/>
    <property type="evidence" value="ECO:0007669"/>
    <property type="project" value="TreeGrafter"/>
</dbReference>
<feature type="compositionally biased region" description="Low complexity" evidence="2">
    <location>
        <begin position="507"/>
        <end position="525"/>
    </location>
</feature>
<dbReference type="SMART" id="SM00325">
    <property type="entry name" value="RhoGEF"/>
    <property type="match status" value="1"/>
</dbReference>
<evidence type="ECO:0000256" key="2">
    <source>
        <dbReference type="SAM" id="MobiDB-lite"/>
    </source>
</evidence>
<dbReference type="InterPro" id="IPR011993">
    <property type="entry name" value="PH-like_dom_sf"/>
</dbReference>
<dbReference type="PROSITE" id="PS50010">
    <property type="entry name" value="DH_2"/>
    <property type="match status" value="1"/>
</dbReference>
<dbReference type="InterPro" id="IPR035899">
    <property type="entry name" value="DBL_dom_sf"/>
</dbReference>
<dbReference type="AlphaFoldDB" id="A0A7K7V9N4"/>
<organism evidence="4 5">
    <name type="scientific">Eudromia elegans</name>
    <name type="common">Elegant crested-tinamou</name>
    <dbReference type="NCBI Taxonomy" id="8805"/>
    <lineage>
        <taxon>Eukaryota</taxon>
        <taxon>Metazoa</taxon>
        <taxon>Chordata</taxon>
        <taxon>Craniata</taxon>
        <taxon>Vertebrata</taxon>
        <taxon>Euteleostomi</taxon>
        <taxon>Archelosauria</taxon>
        <taxon>Archosauria</taxon>
        <taxon>Dinosauria</taxon>
        <taxon>Saurischia</taxon>
        <taxon>Theropoda</taxon>
        <taxon>Coelurosauria</taxon>
        <taxon>Aves</taxon>
        <taxon>Palaeognathae</taxon>
        <taxon>Tinamiformes</taxon>
        <taxon>Tinamidae</taxon>
        <taxon>Eudromia</taxon>
    </lineage>
</organism>
<reference evidence="4 5" key="1">
    <citation type="submission" date="2019-09" db="EMBL/GenBank/DDBJ databases">
        <title>Bird 10,000 Genomes (B10K) Project - Family phase.</title>
        <authorList>
            <person name="Zhang G."/>
        </authorList>
    </citation>
    <scope>NUCLEOTIDE SEQUENCE [LARGE SCALE GENOMIC DNA]</scope>
    <source>
        <strain evidence="4">B10K-LSUMZ-16893</strain>
    </source>
</reference>
<comment type="caution">
    <text evidence="4">The sequence shown here is derived from an EMBL/GenBank/DDBJ whole genome shotgun (WGS) entry which is preliminary data.</text>
</comment>
<keyword evidence="5" id="KW-1185">Reference proteome</keyword>
<dbReference type="OrthoDB" id="4066896at2759"/>
<evidence type="ECO:0000259" key="3">
    <source>
        <dbReference type="PROSITE" id="PS50010"/>
    </source>
</evidence>
<feature type="region of interest" description="Disordered" evidence="2">
    <location>
        <begin position="541"/>
        <end position="642"/>
    </location>
</feature>
<dbReference type="CDD" id="cd00160">
    <property type="entry name" value="RhoGEF"/>
    <property type="match status" value="1"/>
</dbReference>
<dbReference type="Gene3D" id="2.30.29.30">
    <property type="entry name" value="Pleckstrin-homology domain (PH domain)/Phosphotyrosine-binding domain (PTB)"/>
    <property type="match status" value="1"/>
</dbReference>
<evidence type="ECO:0000313" key="4">
    <source>
        <dbReference type="EMBL" id="NXA38087.1"/>
    </source>
</evidence>
<dbReference type="EMBL" id="VZSX01000071">
    <property type="protein sequence ID" value="NXA38087.1"/>
    <property type="molecule type" value="Genomic_DNA"/>
</dbReference>
<evidence type="ECO:0000256" key="1">
    <source>
        <dbReference type="ARBA" id="ARBA00022658"/>
    </source>
</evidence>
<dbReference type="SUPFAM" id="SSF48065">
    <property type="entry name" value="DBL homology domain (DH-domain)"/>
    <property type="match status" value="1"/>
</dbReference>
<dbReference type="InterPro" id="IPR039919">
    <property type="entry name" value="ARHGEF10/ARHGEF17"/>
</dbReference>
<gene>
    <name evidence="4" type="primary">Arhgef17</name>
    <name evidence="4" type="ORF">EUDELE_R03142</name>
</gene>
<protein>
    <submittedName>
        <fullName evidence="4">ARHGH factor</fullName>
    </submittedName>
</protein>
<dbReference type="PANTHER" id="PTHR12877">
    <property type="entry name" value="RHO GUANINE NUCLEOTIDE EXCHANGE FACTOR"/>
    <property type="match status" value="1"/>
</dbReference>
<dbReference type="Pfam" id="PF00621">
    <property type="entry name" value="RhoGEF"/>
    <property type="match status" value="1"/>
</dbReference>
<keyword evidence="1" id="KW-0344">Guanine-nucleotide releasing factor</keyword>
<feature type="region of interest" description="Disordered" evidence="2">
    <location>
        <begin position="499"/>
        <end position="527"/>
    </location>
</feature>
<evidence type="ECO:0000313" key="5">
    <source>
        <dbReference type="Proteomes" id="UP000533954"/>
    </source>
</evidence>
<dbReference type="PANTHER" id="PTHR12877:SF15">
    <property type="entry name" value="RHO GUANINE NUCLEOTIDE EXCHANGE FACTOR 17"/>
    <property type="match status" value="1"/>
</dbReference>
<dbReference type="SUPFAM" id="SSF50729">
    <property type="entry name" value="PH domain-like"/>
    <property type="match status" value="1"/>
</dbReference>
<proteinExistence type="predicted"/>
<dbReference type="FunFam" id="2.30.29.30:FF:000434">
    <property type="entry name" value="Rho guanine nucleotide exchange factor 17"/>
    <property type="match status" value="1"/>
</dbReference>
<dbReference type="Pfam" id="PF19057">
    <property type="entry name" value="PH_19"/>
    <property type="match status" value="1"/>
</dbReference>
<accession>A0A7K7V9N4</accession>
<dbReference type="GO" id="GO:0005085">
    <property type="term" value="F:guanyl-nucleotide exchange factor activity"/>
    <property type="evidence" value="ECO:0007669"/>
    <property type="project" value="UniProtKB-KW"/>
</dbReference>
<feature type="non-terminal residue" evidence="4">
    <location>
        <position position="1"/>
    </location>
</feature>
<dbReference type="FunFam" id="1.20.900.10:FF:000025">
    <property type="entry name" value="Rho guanine nucleotide exchange factor 17"/>
    <property type="match status" value="1"/>
</dbReference>
<sequence length="766" mass="84618">QDMRKHVIMTLLDTEQSYVESLRTLMQGYMKPLKQPENSLLCDPSLVDEIFDQIPELLEHHEQFLEQIHDCVQNWHEKQKVGDLLVQSFSKDVLVNIYSAYIDNFLNAKDAVRIAKEARPAFMKFLEQSMRENKEKQALSDLMIKPVQRIPRYELLVKDLLKHTPEDHPDHPFLIDAQRNIKQVAERINKGMKSAEEVERNARIVQEIESHIEGMEDLQAPLRRFLRQEMVVEVKAVGGKKDRSFFLFSDLLVCTTLKRKSGSLRRSSMSLYTAASVIDTASKYKLLWKLPLEDVDIIKGPSQATNRESVQKSICRLDEDLSTLGQVSKLSESLSFPHQSLDDVIKDLMAAIHRELAEKQSLSFSMSFPPNKVELAATKADGTESFVFEFPNPDARQGFEQAFEEAKKKLASSKNCLDPEFLKAIPIMKTRSGMQFSCASPSGGGGGPESACEVWVCNSDGYVGQVCLLSMRKEPTVEACIAVCSARILCIAAVPGLQRPDRERPEAPASPVAAAVETAAQPEDAGPQQCLHISISGSSLELSEPVDSGNRELMPFDSDDTDDESSPSPSGTLQSQASHSTISSSFGNEELPSCKEAAAEATSSEEEQEPAFLALAGPFGAGGGPGESAVDGRAMRRSSRGSFTRGSLEELLSLDPEAHQSSMWLGTEDGCIHVYQSSDNIRNRKNSMKMQHAAAVMCILYLDNQVFVSLANGELIAYQREAGRFWDPQHSRALALGSPGSPVTKMVAAAGKLWCGCQNRVLVLNT</sequence>
<dbReference type="Pfam" id="PF19056">
    <property type="entry name" value="WD40_2"/>
    <property type="match status" value="1"/>
</dbReference>
<dbReference type="Gene3D" id="1.20.900.10">
    <property type="entry name" value="Dbl homology (DH) domain"/>
    <property type="match status" value="1"/>
</dbReference>
<dbReference type="Proteomes" id="UP000533954">
    <property type="component" value="Unassembled WGS sequence"/>
</dbReference>
<feature type="non-terminal residue" evidence="4">
    <location>
        <position position="766"/>
    </location>
</feature>
<feature type="compositionally biased region" description="Low complexity" evidence="2">
    <location>
        <begin position="566"/>
        <end position="585"/>
    </location>
</feature>
<dbReference type="InterPro" id="IPR000219">
    <property type="entry name" value="DH_dom"/>
</dbReference>
<name>A0A7K7V9N4_EUDEL</name>